<feature type="coiled-coil region" evidence="1">
    <location>
        <begin position="600"/>
        <end position="634"/>
    </location>
</feature>
<dbReference type="STRING" id="1817758.A2150_04250"/>
<dbReference type="EMBL" id="MFSS01000014">
    <property type="protein sequence ID" value="OGI44695.1"/>
    <property type="molecule type" value="Genomic_DNA"/>
</dbReference>
<dbReference type="Gene3D" id="3.40.50.300">
    <property type="entry name" value="P-loop containing nucleotide triphosphate hydrolases"/>
    <property type="match status" value="2"/>
</dbReference>
<proteinExistence type="predicted"/>
<dbReference type="InterPro" id="IPR027417">
    <property type="entry name" value="P-loop_NTPase"/>
</dbReference>
<protein>
    <submittedName>
        <fullName evidence="3">GTPase</fullName>
    </submittedName>
</protein>
<dbReference type="AlphaFoldDB" id="A0A1F6THZ5"/>
<organism evidence="3 4">
    <name type="scientific">Candidatus Muproteobacteria bacterium RBG_16_64_11</name>
    <dbReference type="NCBI Taxonomy" id="1817758"/>
    <lineage>
        <taxon>Bacteria</taxon>
        <taxon>Pseudomonadati</taxon>
        <taxon>Pseudomonadota</taxon>
        <taxon>Candidatus Muproteobacteria</taxon>
    </lineage>
</organism>
<gene>
    <name evidence="3" type="ORF">A2150_04250</name>
</gene>
<dbReference type="InterPro" id="IPR051943">
    <property type="entry name" value="TRAFAC_Dynamin-like_GTPase"/>
</dbReference>
<dbReference type="Pfam" id="PF00350">
    <property type="entry name" value="Dynamin_N"/>
    <property type="match status" value="1"/>
</dbReference>
<keyword evidence="1" id="KW-0175">Coiled coil</keyword>
<evidence type="ECO:0000256" key="1">
    <source>
        <dbReference type="SAM" id="Coils"/>
    </source>
</evidence>
<evidence type="ECO:0000313" key="3">
    <source>
        <dbReference type="EMBL" id="OGI44695.1"/>
    </source>
</evidence>
<dbReference type="PANTHER" id="PTHR43681:SF1">
    <property type="entry name" value="SARCALUMENIN"/>
    <property type="match status" value="1"/>
</dbReference>
<reference evidence="3 4" key="1">
    <citation type="journal article" date="2016" name="Nat. Commun.">
        <title>Thousands of microbial genomes shed light on interconnected biogeochemical processes in an aquifer system.</title>
        <authorList>
            <person name="Anantharaman K."/>
            <person name="Brown C.T."/>
            <person name="Hug L.A."/>
            <person name="Sharon I."/>
            <person name="Castelle C.J."/>
            <person name="Probst A.J."/>
            <person name="Thomas B.C."/>
            <person name="Singh A."/>
            <person name="Wilkins M.J."/>
            <person name="Karaoz U."/>
            <person name="Brodie E.L."/>
            <person name="Williams K.H."/>
            <person name="Hubbard S.S."/>
            <person name="Banfield J.F."/>
        </authorList>
    </citation>
    <scope>NUCLEOTIDE SEQUENCE [LARGE SCALE GENOMIC DNA]</scope>
</reference>
<comment type="caution">
    <text evidence="3">The sequence shown here is derived from an EMBL/GenBank/DDBJ whole genome shotgun (WGS) entry which is preliminary data.</text>
</comment>
<evidence type="ECO:0000313" key="4">
    <source>
        <dbReference type="Proteomes" id="UP000177925"/>
    </source>
</evidence>
<sequence>MTSNRIEAQFSAYSDWRQGLFTSISDLRAWLQVQELSNVQIDQRIEQILSTLRDDKLYIAFVAEFSRGKSELINAIFFANFGQRILPSSAGRTTMCPTELMYEPGSDPVLRLLPIETRAGGGAVSELKGFADEWTVIPLDTNAPDDLAQTLQHIVDVKKVTKEVAQSLGLHIAANEYETGVQISADGLVEIPRWRHAIINFPHPLLEQGLVILDTPGLNALGTEPELTLNLLPSAHAVLFVLAADAGVTKSDIEVWHNHISNGKGGPSRGRLVVLNKIDGLWDELRDWDEVQSEIQRQIRETARQLNIDDSQIYPVSAQKALLGKIKGDRKILERSRIQALEDALANELVPSKREIVRENIGADMTEILKGMRIVIMQRLKGVYEHMDELGGLNGKNMDVIDHMMKKVRVDKEHFEKSLQRFQATRSIFSKQTNILYTHLDMQALDKLIAETKRDMEISFTTSGLGTSMDKFFTQVRGTMEKVTDQAQEIKDLMEGVYKKFQDEHGLSNIKPSGFSVMKYLREIKRIEAKNQQFLNGMTLFKTEQRAVIKKFLESVVAKVRGVYVLANRDADTWLKTIMSPMESQVREHQIQLRRRLESIKRIHQASDTLEDRLNELKHIRDGIREQEKALELKAERINHILSHDDTAPDVIRLEGLA</sequence>
<feature type="domain" description="Dynamin N-terminal" evidence="2">
    <location>
        <begin position="59"/>
        <end position="263"/>
    </location>
</feature>
<accession>A0A1F6THZ5</accession>
<name>A0A1F6THZ5_9PROT</name>
<evidence type="ECO:0000259" key="2">
    <source>
        <dbReference type="Pfam" id="PF00350"/>
    </source>
</evidence>
<dbReference type="InterPro" id="IPR045063">
    <property type="entry name" value="Dynamin_N"/>
</dbReference>
<dbReference type="PANTHER" id="PTHR43681">
    <property type="entry name" value="TRANSMEMBRANE GTPASE FZO"/>
    <property type="match status" value="1"/>
</dbReference>
<dbReference type="Proteomes" id="UP000177925">
    <property type="component" value="Unassembled WGS sequence"/>
</dbReference>
<dbReference type="SUPFAM" id="SSF52540">
    <property type="entry name" value="P-loop containing nucleoside triphosphate hydrolases"/>
    <property type="match status" value="1"/>
</dbReference>